<dbReference type="EC" id="1.1.3.-" evidence="7"/>
<dbReference type="NCBIfam" id="NF008726">
    <property type="entry name" value="PRK11728.1"/>
    <property type="match status" value="1"/>
</dbReference>
<evidence type="ECO:0000256" key="2">
    <source>
        <dbReference type="ARBA" id="ARBA00022630"/>
    </source>
</evidence>
<dbReference type="Gene3D" id="3.50.50.60">
    <property type="entry name" value="FAD/NAD(P)-binding domain"/>
    <property type="match status" value="1"/>
</dbReference>
<dbReference type="GO" id="GO:0047545">
    <property type="term" value="F:(S)-2-hydroxyglutarate dehydrogenase activity"/>
    <property type="evidence" value="ECO:0007669"/>
    <property type="project" value="TreeGrafter"/>
</dbReference>
<dbReference type="RefSeq" id="WP_369746105.1">
    <property type="nucleotide sequence ID" value="NZ_CP165735.1"/>
</dbReference>
<dbReference type="PANTHER" id="PTHR43104">
    <property type="entry name" value="L-2-HYDROXYGLUTARATE DEHYDROGENASE, MITOCHONDRIAL"/>
    <property type="match status" value="1"/>
</dbReference>
<evidence type="ECO:0000256" key="4">
    <source>
        <dbReference type="ARBA" id="ARBA00023002"/>
    </source>
</evidence>
<accession>A0AB39YU05</accession>
<comment type="cofactor">
    <cofactor evidence="1">
        <name>FAD</name>
        <dbReference type="ChEBI" id="CHEBI:57692"/>
    </cofactor>
</comment>
<dbReference type="Pfam" id="PF01266">
    <property type="entry name" value="DAO"/>
    <property type="match status" value="1"/>
</dbReference>
<keyword evidence="3" id="KW-0274">FAD</keyword>
<proteinExistence type="inferred from homology"/>
<evidence type="ECO:0000259" key="6">
    <source>
        <dbReference type="Pfam" id="PF01266"/>
    </source>
</evidence>
<evidence type="ECO:0000313" key="7">
    <source>
        <dbReference type="EMBL" id="XDV72608.1"/>
    </source>
</evidence>
<dbReference type="AlphaFoldDB" id="A0AB39YU05"/>
<name>A0AB39YU05_9MICC</name>
<evidence type="ECO:0000256" key="5">
    <source>
        <dbReference type="ARBA" id="ARBA00037941"/>
    </source>
</evidence>
<keyword evidence="2" id="KW-0285">Flavoprotein</keyword>
<dbReference type="PANTHER" id="PTHR43104:SF2">
    <property type="entry name" value="L-2-HYDROXYGLUTARATE DEHYDROGENASE, MITOCHONDRIAL"/>
    <property type="match status" value="1"/>
</dbReference>
<dbReference type="InterPro" id="IPR036188">
    <property type="entry name" value="FAD/NAD-bd_sf"/>
</dbReference>
<evidence type="ECO:0000256" key="1">
    <source>
        <dbReference type="ARBA" id="ARBA00001974"/>
    </source>
</evidence>
<dbReference type="SUPFAM" id="SSF51905">
    <property type="entry name" value="FAD/NAD(P)-binding domain"/>
    <property type="match status" value="1"/>
</dbReference>
<gene>
    <name evidence="7" type="primary">lhgO</name>
    <name evidence="7" type="ORF">ABQM86_05430</name>
</gene>
<dbReference type="EMBL" id="CP165735">
    <property type="protein sequence ID" value="XDV72608.1"/>
    <property type="molecule type" value="Genomic_DNA"/>
</dbReference>
<evidence type="ECO:0000256" key="3">
    <source>
        <dbReference type="ARBA" id="ARBA00022827"/>
    </source>
</evidence>
<sequence length="406" mass="43871">MPNRPRRRTIRRCAVVGGGIIGVAVARELATTLDGVQVTIYEKENRLAAHQTGHNSGVVHAGLYYEPGGLKARLCRRGVELLREFCAAKNLPYEACGKLVIAQTPEESTRLDAIFARATANGVPGVRMLGGGQIHEVEPNAVGLSALHSPETAIVDYTAITEALAEDVRAMGGTIRLGQEVLGLEQQASGVVVTTRDGGEHFDLVVACAGLQSDRLAEATGEPATPKIVPFFGQYFLVGPEARHQVKGLIYPVPDPKHPFLGVHLTKRIDGEMMLGPNAFISFGRESYAWNQVKMRDVASYALFPGFWNFARQNVPSAVREFQTVVSRKKFIREAMRFVPSLEGASILPGTRGVRAQAMNSDGSLVDDFVIARRRDTVLVRNAPSPGATSSMAIAEYIVEQALQGG</sequence>
<reference evidence="7" key="1">
    <citation type="submission" date="2024-07" db="EMBL/GenBank/DDBJ databases">
        <authorList>
            <person name="Li J."/>
            <person name="Wei H."/>
            <person name="Ma J."/>
        </authorList>
    </citation>
    <scope>NUCLEOTIDE SEQUENCE</scope>
    <source>
        <strain evidence="7">AMU7</strain>
    </source>
</reference>
<dbReference type="InterPro" id="IPR006076">
    <property type="entry name" value="FAD-dep_OxRdtase"/>
</dbReference>
<organism evidence="7">
    <name type="scientific">Paenarthrobacter sp. AMU7</name>
    <dbReference type="NCBI Taxonomy" id="3162492"/>
    <lineage>
        <taxon>Bacteria</taxon>
        <taxon>Bacillati</taxon>
        <taxon>Actinomycetota</taxon>
        <taxon>Actinomycetes</taxon>
        <taxon>Micrococcales</taxon>
        <taxon>Micrococcaceae</taxon>
        <taxon>Paenarthrobacter</taxon>
    </lineage>
</organism>
<feature type="domain" description="FAD dependent oxidoreductase" evidence="6">
    <location>
        <begin position="13"/>
        <end position="400"/>
    </location>
</feature>
<comment type="similarity">
    <text evidence="5">Belongs to the L2HGDH family.</text>
</comment>
<protein>
    <submittedName>
        <fullName evidence="7">L-2-hydroxyglutarate oxidase</fullName>
        <ecNumber evidence="7">1.1.3.-</ecNumber>
    </submittedName>
</protein>
<keyword evidence="4 7" id="KW-0560">Oxidoreductase</keyword>
<dbReference type="Gene3D" id="3.30.9.10">
    <property type="entry name" value="D-Amino Acid Oxidase, subunit A, domain 2"/>
    <property type="match status" value="1"/>
</dbReference>